<dbReference type="InterPro" id="IPR036078">
    <property type="entry name" value="Spo11/TopoVI_A_sf"/>
</dbReference>
<comment type="caution">
    <text evidence="3">The sequence shown here is derived from an EMBL/GenBank/DDBJ whole genome shotgun (WGS) entry which is preliminary data.</text>
</comment>
<reference evidence="3" key="1">
    <citation type="submission" date="2021-11" db="EMBL/GenBank/DDBJ databases">
        <authorList>
            <person name="Bulgarelli D."/>
        </authorList>
    </citation>
    <scope>NUCLEOTIDE SEQUENCE</scope>
    <source>
        <strain evidence="3">Bi133</strain>
    </source>
</reference>
<dbReference type="GO" id="GO:0003677">
    <property type="term" value="F:DNA binding"/>
    <property type="evidence" value="ECO:0007669"/>
    <property type="project" value="InterPro"/>
</dbReference>
<feature type="domain" description="DUF2399" evidence="1">
    <location>
        <begin position="281"/>
        <end position="436"/>
    </location>
</feature>
<feature type="domain" description="Conserved hypothetical protein CHP02679 N terminus" evidence="2">
    <location>
        <begin position="41"/>
        <end position="258"/>
    </location>
</feature>
<evidence type="ECO:0000259" key="2">
    <source>
        <dbReference type="Pfam" id="PF11796"/>
    </source>
</evidence>
<organism evidence="3 4">
    <name type="scientific">Peribacillus simplex</name>
    <dbReference type="NCBI Taxonomy" id="1478"/>
    <lineage>
        <taxon>Bacteria</taxon>
        <taxon>Bacillati</taxon>
        <taxon>Bacillota</taxon>
        <taxon>Bacilli</taxon>
        <taxon>Bacillales</taxon>
        <taxon>Bacillaceae</taxon>
        <taxon>Peribacillus</taxon>
    </lineage>
</organism>
<evidence type="ECO:0008006" key="5">
    <source>
        <dbReference type="Google" id="ProtNLM"/>
    </source>
</evidence>
<name>A0A9W4L271_9BACI</name>
<dbReference type="EMBL" id="CAKKMG010000047">
    <property type="protein sequence ID" value="CAH0251993.1"/>
    <property type="molecule type" value="Genomic_DNA"/>
</dbReference>
<dbReference type="InterPro" id="IPR024466">
    <property type="entry name" value="CHP02679_N"/>
</dbReference>
<dbReference type="Gene3D" id="3.40.1360.10">
    <property type="match status" value="1"/>
</dbReference>
<dbReference type="GO" id="GO:0005694">
    <property type="term" value="C:chromosome"/>
    <property type="evidence" value="ECO:0007669"/>
    <property type="project" value="InterPro"/>
</dbReference>
<dbReference type="SUPFAM" id="SSF56726">
    <property type="entry name" value="DNA topoisomerase IV, alpha subunit"/>
    <property type="match status" value="1"/>
</dbReference>
<sequence length="444" mass="51210">MLNDLGEVVRLFREEKGFNRLFSLFYDKYRSYERIEKNISIVIPQPTWDERSSIGGLLGQDFSKNRTIKVSASQFEKALKKTKFGFILKENTLLQILEIYHGGKFFSKREERAAFLEQRERFFSGYKDDIHPELLRLIIDWAGEEENKNNRYYMKYKQESASLKRILDMMSNLLQMFPLETPVYLPLFASRVTRNPHALDMDKEAGKMLIYTLQVLKEIEAGIKMKGKLNAEEMTELLLSYNILRDDLTNRVTFFNMKGTNKTGGENLLLKGMCAEKSTVSLPLREVMKLESIRAINNTVFMIENSGVSSYVITEAVEREKEVSIVTGNGMLTLATLKFLDMFVQSGGVIYYAGDFDPEGLGIAQRLLDRYGESLKIWKYGVEEYRSSLSDEVIETHRLNQLVSHILDDSLQAIKKYMLEIKKAGYQENIVDEIIQAILDDGPQ</sequence>
<evidence type="ECO:0000313" key="3">
    <source>
        <dbReference type="EMBL" id="CAH0251993.1"/>
    </source>
</evidence>
<dbReference type="InterPro" id="IPR024465">
    <property type="entry name" value="DUF2399"/>
</dbReference>
<protein>
    <recommendedName>
        <fullName evidence="5">TIGR02679 family protein</fullName>
    </recommendedName>
</protein>
<gene>
    <name evidence="3" type="ORF">SRABI133_03151</name>
</gene>
<dbReference type="Pfam" id="PF09664">
    <property type="entry name" value="DUF2399"/>
    <property type="match status" value="1"/>
</dbReference>
<dbReference type="AlphaFoldDB" id="A0A9W4L271"/>
<evidence type="ECO:0000259" key="1">
    <source>
        <dbReference type="Pfam" id="PF09664"/>
    </source>
</evidence>
<dbReference type="Pfam" id="PF11796">
    <property type="entry name" value="DUF3323"/>
    <property type="match status" value="1"/>
</dbReference>
<dbReference type="RefSeq" id="WP_230302668.1">
    <property type="nucleotide sequence ID" value="NZ_CAKKMG010000047.1"/>
</dbReference>
<evidence type="ECO:0000313" key="4">
    <source>
        <dbReference type="Proteomes" id="UP000789326"/>
    </source>
</evidence>
<accession>A0A9W4L271</accession>
<proteinExistence type="predicted"/>
<dbReference type="Proteomes" id="UP000789326">
    <property type="component" value="Unassembled WGS sequence"/>
</dbReference>